<dbReference type="InterPro" id="IPR016024">
    <property type="entry name" value="ARM-type_fold"/>
</dbReference>
<reference evidence="3" key="1">
    <citation type="submission" date="2021-10" db="EMBL/GenBank/DDBJ databases">
        <title>De novo Genome Assembly of Clathrus columnatus (Basidiomycota, Fungi) Using Illumina and Nanopore Sequence Data.</title>
        <authorList>
            <person name="Ogiso-Tanaka E."/>
            <person name="Itagaki H."/>
            <person name="Hosoya T."/>
            <person name="Hosaka K."/>
        </authorList>
    </citation>
    <scope>NUCLEOTIDE SEQUENCE</scope>
    <source>
        <strain evidence="3">MO-923</strain>
    </source>
</reference>
<feature type="domain" description="Protein kinase" evidence="2">
    <location>
        <begin position="1"/>
        <end position="285"/>
    </location>
</feature>
<dbReference type="PROSITE" id="PS50011">
    <property type="entry name" value="PROTEIN_KINASE_DOM"/>
    <property type="match status" value="1"/>
</dbReference>
<comment type="caution">
    <text evidence="3">The sequence shown here is derived from an EMBL/GenBank/DDBJ whole genome shotgun (WGS) entry which is preliminary data.</text>
</comment>
<feature type="compositionally biased region" description="Polar residues" evidence="1">
    <location>
        <begin position="785"/>
        <end position="795"/>
    </location>
</feature>
<dbReference type="EMBL" id="BPWL01000001">
    <property type="protein sequence ID" value="GJJ06594.1"/>
    <property type="molecule type" value="Genomic_DNA"/>
</dbReference>
<dbReference type="Gene3D" id="3.30.200.20">
    <property type="entry name" value="Phosphorylase Kinase, domain 1"/>
    <property type="match status" value="1"/>
</dbReference>
<feature type="compositionally biased region" description="Polar residues" evidence="1">
    <location>
        <begin position="761"/>
        <end position="777"/>
    </location>
</feature>
<evidence type="ECO:0000256" key="1">
    <source>
        <dbReference type="SAM" id="MobiDB-lite"/>
    </source>
</evidence>
<dbReference type="GO" id="GO:0005737">
    <property type="term" value="C:cytoplasm"/>
    <property type="evidence" value="ECO:0007669"/>
    <property type="project" value="TreeGrafter"/>
</dbReference>
<dbReference type="GO" id="GO:0004672">
    <property type="term" value="F:protein kinase activity"/>
    <property type="evidence" value="ECO:0007669"/>
    <property type="project" value="InterPro"/>
</dbReference>
<dbReference type="AlphaFoldDB" id="A0AAV5A1I1"/>
<feature type="region of interest" description="Disordered" evidence="1">
    <location>
        <begin position="715"/>
        <end position="840"/>
    </location>
</feature>
<dbReference type="InterPro" id="IPR001245">
    <property type="entry name" value="Ser-Thr/Tyr_kinase_cat_dom"/>
</dbReference>
<name>A0AAV5A1I1_9AGAM</name>
<dbReference type="GO" id="GO:0006409">
    <property type="term" value="P:tRNA export from nucleus"/>
    <property type="evidence" value="ECO:0007669"/>
    <property type="project" value="TreeGrafter"/>
</dbReference>
<dbReference type="InterPro" id="IPR011989">
    <property type="entry name" value="ARM-like"/>
</dbReference>
<dbReference type="PANTHER" id="PTHR12984:SF3">
    <property type="entry name" value="N-TERMINAL KINASE-LIKE PROTEIN"/>
    <property type="match status" value="1"/>
</dbReference>
<dbReference type="SUPFAM" id="SSF48371">
    <property type="entry name" value="ARM repeat"/>
    <property type="match status" value="1"/>
</dbReference>
<dbReference type="Gene3D" id="1.25.10.10">
    <property type="entry name" value="Leucine-rich Repeat Variant"/>
    <property type="match status" value="1"/>
</dbReference>
<dbReference type="Proteomes" id="UP001050691">
    <property type="component" value="Unassembled WGS sequence"/>
</dbReference>
<dbReference type="Pfam" id="PF07714">
    <property type="entry name" value="PK_Tyr_Ser-Thr"/>
    <property type="match status" value="1"/>
</dbReference>
<dbReference type="SUPFAM" id="SSF56112">
    <property type="entry name" value="Protein kinase-like (PK-like)"/>
    <property type="match status" value="1"/>
</dbReference>
<accession>A0AAV5A1I1</accession>
<evidence type="ECO:0000259" key="2">
    <source>
        <dbReference type="PROSITE" id="PS50011"/>
    </source>
</evidence>
<proteinExistence type="predicted"/>
<dbReference type="InterPro" id="IPR011009">
    <property type="entry name" value="Kinase-like_dom_sf"/>
</dbReference>
<organism evidence="3 4">
    <name type="scientific">Clathrus columnatus</name>
    <dbReference type="NCBI Taxonomy" id="1419009"/>
    <lineage>
        <taxon>Eukaryota</taxon>
        <taxon>Fungi</taxon>
        <taxon>Dikarya</taxon>
        <taxon>Basidiomycota</taxon>
        <taxon>Agaricomycotina</taxon>
        <taxon>Agaricomycetes</taxon>
        <taxon>Phallomycetidae</taxon>
        <taxon>Phallales</taxon>
        <taxon>Clathraceae</taxon>
        <taxon>Clathrus</taxon>
    </lineage>
</organism>
<protein>
    <recommendedName>
        <fullName evidence="2">Protein kinase domain-containing protein</fullName>
    </recommendedName>
</protein>
<feature type="compositionally biased region" description="Basic and acidic residues" evidence="1">
    <location>
        <begin position="807"/>
        <end position="834"/>
    </location>
</feature>
<dbReference type="InterPro" id="IPR000719">
    <property type="entry name" value="Prot_kinase_dom"/>
</dbReference>
<evidence type="ECO:0000313" key="4">
    <source>
        <dbReference type="Proteomes" id="UP001050691"/>
    </source>
</evidence>
<gene>
    <name evidence="3" type="ORF">Clacol_000787</name>
</gene>
<dbReference type="PANTHER" id="PTHR12984">
    <property type="entry name" value="SCY1-RELATED S/T PROTEIN KINASE-LIKE"/>
    <property type="match status" value="1"/>
</dbReference>
<keyword evidence="4" id="KW-1185">Reference proteome</keyword>
<dbReference type="Gene3D" id="1.10.510.10">
    <property type="entry name" value="Transferase(Phosphotransferase) domain 1"/>
    <property type="match status" value="1"/>
</dbReference>
<evidence type="ECO:0000313" key="3">
    <source>
        <dbReference type="EMBL" id="GJJ06594.1"/>
    </source>
</evidence>
<dbReference type="GO" id="GO:0005524">
    <property type="term" value="F:ATP binding"/>
    <property type="evidence" value="ECO:0007669"/>
    <property type="project" value="InterPro"/>
</dbReference>
<dbReference type="InterPro" id="IPR051177">
    <property type="entry name" value="CIK-Related_Protein"/>
</dbReference>
<sequence length="840" mass="91107">MDYLRNLGSAAATSLLQKSGVTLPFSLGEKIISFEGKTIWSLYDAVKRDDSSQVSVFVFDANQGNKRSQLPLAKNALRKLRTIRHPDVLKFVDVVETDTTLHIVTERVQPLSKALNNSPQGKDDWLCWGLHRVATALAFVNESCASTHGNVRIDSIFVANSGEWKLGGFELLSNAKDDAAVLYTLGSLIPDNSKYASSEVTKSGWSALKELPIYAQDAYSLGLLIYSLYNPNLPLPSNNATTPPPRGLIPNTLFTPFKKLLNPNVKARVTPKAFLDIGNSSGGFFVENPLVKVCKGLSDFALSGEGEKLELLRTLKESSDSFPPSFTLYLILPSLMTALQHAGATAPMLLPLILHLSSKVPPSDYNSLVLGPLVKLYASPDRGTRMALLDHLSEYADKLDEKMVVNDIWPHLQTGFTDTVAVIREATVRSITLIAPKLSNRILNNDLLRHLARAQTDQEPSIRTNTAILLGRLAPSLSVLSRRKVLVPAFTRAVKDSFVHARVAGLMAFTACGELFEPEDMAKGVLPVISWTLVDGEKLVRDQAFKTMEYFVKRLEENAQNMPETAQVGSVSHIAGNAGPQSVQATLVNSAAGAAGALAGWAISSLGKKLTPNDMQTGIGAENSASAPATAAILSSPSTSPFAVAAQSTQINSIAHSVPTSPRPTIGKGMQLGATKTTKFTDQFTAQWTEEETTDAWDGDLMDVNADADDWSAFETAPTNQTPIVHIDDNDGTWDEPLNDKTTPFPEPKSKSPLIRPKPLLTSQLSPKPEVQTSRFSLESRDTNRSISPNPSQPTKPAGVTSMVGMSKEEKAAEMAKRKEERKQRIAALKEAKNKNTNTT</sequence>